<evidence type="ECO:0000313" key="2">
    <source>
        <dbReference type="EMBL" id="MPC27095.1"/>
    </source>
</evidence>
<reference evidence="2 3" key="1">
    <citation type="submission" date="2019-05" db="EMBL/GenBank/DDBJ databases">
        <title>Another draft genome of Portunus trituberculatus and its Hox gene families provides insights of decapod evolution.</title>
        <authorList>
            <person name="Jeong J.-H."/>
            <person name="Song I."/>
            <person name="Kim S."/>
            <person name="Choi T."/>
            <person name="Kim D."/>
            <person name="Ryu S."/>
            <person name="Kim W."/>
        </authorList>
    </citation>
    <scope>NUCLEOTIDE SEQUENCE [LARGE SCALE GENOMIC DNA]</scope>
    <source>
        <tissue evidence="2">Muscle</tissue>
    </source>
</reference>
<protein>
    <submittedName>
        <fullName evidence="2">Uncharacterized protein</fullName>
    </submittedName>
</protein>
<evidence type="ECO:0000313" key="3">
    <source>
        <dbReference type="Proteomes" id="UP000324222"/>
    </source>
</evidence>
<dbReference type="Proteomes" id="UP000324222">
    <property type="component" value="Unassembled WGS sequence"/>
</dbReference>
<name>A0A5B7E0T4_PORTR</name>
<accession>A0A5B7E0T4</accession>
<proteinExistence type="predicted"/>
<evidence type="ECO:0000256" key="1">
    <source>
        <dbReference type="SAM" id="MobiDB-lite"/>
    </source>
</evidence>
<gene>
    <name evidence="2" type="ORF">E2C01_020252</name>
</gene>
<keyword evidence="3" id="KW-1185">Reference proteome</keyword>
<dbReference type="EMBL" id="VSRR010001691">
    <property type="protein sequence ID" value="MPC27095.1"/>
    <property type="molecule type" value="Genomic_DNA"/>
</dbReference>
<sequence length="65" mass="7332">MSSARMKEGGREEGRKDEKESGREGGSVRRDEPHTYICTQLADRLRNAAYAYPPFLSLPSGTCRR</sequence>
<feature type="compositionally biased region" description="Basic and acidic residues" evidence="1">
    <location>
        <begin position="1"/>
        <end position="34"/>
    </location>
</feature>
<feature type="region of interest" description="Disordered" evidence="1">
    <location>
        <begin position="1"/>
        <end position="36"/>
    </location>
</feature>
<organism evidence="2 3">
    <name type="scientific">Portunus trituberculatus</name>
    <name type="common">Swimming crab</name>
    <name type="synonym">Neptunus trituberculatus</name>
    <dbReference type="NCBI Taxonomy" id="210409"/>
    <lineage>
        <taxon>Eukaryota</taxon>
        <taxon>Metazoa</taxon>
        <taxon>Ecdysozoa</taxon>
        <taxon>Arthropoda</taxon>
        <taxon>Crustacea</taxon>
        <taxon>Multicrustacea</taxon>
        <taxon>Malacostraca</taxon>
        <taxon>Eumalacostraca</taxon>
        <taxon>Eucarida</taxon>
        <taxon>Decapoda</taxon>
        <taxon>Pleocyemata</taxon>
        <taxon>Brachyura</taxon>
        <taxon>Eubrachyura</taxon>
        <taxon>Portunoidea</taxon>
        <taxon>Portunidae</taxon>
        <taxon>Portuninae</taxon>
        <taxon>Portunus</taxon>
    </lineage>
</organism>
<dbReference type="AlphaFoldDB" id="A0A5B7E0T4"/>
<comment type="caution">
    <text evidence="2">The sequence shown here is derived from an EMBL/GenBank/DDBJ whole genome shotgun (WGS) entry which is preliminary data.</text>
</comment>